<feature type="compositionally biased region" description="Polar residues" evidence="1">
    <location>
        <begin position="196"/>
        <end position="206"/>
    </location>
</feature>
<evidence type="ECO:0000313" key="3">
    <source>
        <dbReference type="Proteomes" id="UP001318760"/>
    </source>
</evidence>
<name>A0ABD4JIW2_9BACT</name>
<dbReference type="EMBL" id="JADBHS010000009">
    <property type="protein sequence ID" value="MBE2986653.1"/>
    <property type="molecule type" value="Genomic_DNA"/>
</dbReference>
<evidence type="ECO:0000256" key="1">
    <source>
        <dbReference type="SAM" id="MobiDB-lite"/>
    </source>
</evidence>
<dbReference type="InterPro" id="IPR013046">
    <property type="entry name" value="GpV/Gp45"/>
</dbReference>
<accession>A0ABD4JIW2</accession>
<proteinExistence type="predicted"/>
<dbReference type="Gene3D" id="2.40.50.230">
    <property type="entry name" value="Gp5 N-terminal domain"/>
    <property type="match status" value="1"/>
</dbReference>
<evidence type="ECO:0000313" key="2">
    <source>
        <dbReference type="EMBL" id="MBE2986653.1"/>
    </source>
</evidence>
<dbReference type="Gene3D" id="6.20.150.10">
    <property type="match status" value="1"/>
</dbReference>
<feature type="region of interest" description="Disordered" evidence="1">
    <location>
        <begin position="185"/>
        <end position="206"/>
    </location>
</feature>
<dbReference type="RefSeq" id="WP_336613627.1">
    <property type="nucleotide sequence ID" value="NZ_JADBHS010000009.1"/>
</dbReference>
<comment type="caution">
    <text evidence="2">The sequence shown here is derived from an EMBL/GenBank/DDBJ whole genome shotgun (WGS) entry which is preliminary data.</text>
</comment>
<dbReference type="Proteomes" id="UP001318760">
    <property type="component" value="Unassembled WGS sequence"/>
</dbReference>
<gene>
    <name evidence="2" type="ORF">CCAL12919_05835</name>
</gene>
<protein>
    <submittedName>
        <fullName evidence="2">Phage baseplate assembly protein V</fullName>
    </submittedName>
</protein>
<sequence length="206" mass="21760">MNECIEIGVISEVRADRARVAIGDMVTDFLPVIQTANSFARSFMPIRVGEQVLVLPVRGSLNSGVILRSLYQTAHEAPHTNEKEQICTFEDGVQISYNTQSSTLVISSPKDINITADNVNLTAKTVSVKAEQTTVKSPSIKLLGNTLIQGAIATAGEDGASGSFEINGNVNITGSITTGGNANFGGNVRDGRGDLSNHTNNGLARD</sequence>
<dbReference type="InterPro" id="IPR037026">
    <property type="entry name" value="Vgr_OB-fold_dom_sf"/>
</dbReference>
<reference evidence="2 3" key="1">
    <citation type="submission" date="2020-10" db="EMBL/GenBank/DDBJ databases">
        <title>Campylobacter californiensis sp. nov. isolated from cattle and feral swine in California.</title>
        <authorList>
            <person name="Miller W.G."/>
        </authorList>
    </citation>
    <scope>NUCLEOTIDE SEQUENCE [LARGE SCALE GENOMIC DNA]</scope>
    <source>
        <strain evidence="2 3">RM12919</strain>
    </source>
</reference>
<dbReference type="AlphaFoldDB" id="A0ABD4JIW2"/>
<organism evidence="2 3">
    <name type="scientific">Campylobacter californiensis</name>
    <dbReference type="NCBI Taxonomy" id="1032243"/>
    <lineage>
        <taxon>Bacteria</taxon>
        <taxon>Pseudomonadati</taxon>
        <taxon>Campylobacterota</taxon>
        <taxon>Epsilonproteobacteria</taxon>
        <taxon>Campylobacterales</taxon>
        <taxon>Campylobacteraceae</taxon>
        <taxon>Campylobacter</taxon>
    </lineage>
</organism>
<dbReference type="NCBIfam" id="TIGR01644">
    <property type="entry name" value="phage_P2_V"/>
    <property type="match status" value="1"/>
</dbReference>